<evidence type="ECO:0000256" key="5">
    <source>
        <dbReference type="ARBA" id="ARBA00023204"/>
    </source>
</evidence>
<feature type="compositionally biased region" description="Basic and acidic residues" evidence="8">
    <location>
        <begin position="197"/>
        <end position="210"/>
    </location>
</feature>
<dbReference type="InterPro" id="IPR027786">
    <property type="entry name" value="Nse4/EID"/>
</dbReference>
<feature type="compositionally biased region" description="Basic residues" evidence="8">
    <location>
        <begin position="185"/>
        <end position="195"/>
    </location>
</feature>
<dbReference type="PANTHER" id="PTHR16140:SF0">
    <property type="entry name" value="NON-STRUCTURAL MAINTENANCE OF CHROMOSOMES ELEMENT 4"/>
    <property type="match status" value="1"/>
</dbReference>
<comment type="similarity">
    <text evidence="2 7">Belongs to the NSE4 family.</text>
</comment>
<keyword evidence="4 7" id="KW-0233">DNA recombination</keyword>
<dbReference type="GO" id="GO:0006281">
    <property type="term" value="P:DNA repair"/>
    <property type="evidence" value="ECO:0007669"/>
    <property type="project" value="UniProtKB-UniRule"/>
</dbReference>
<name>A0A1Q3C6G4_CEPFO</name>
<proteinExistence type="inferred from homology"/>
<keyword evidence="11" id="KW-1185">Reference proteome</keyword>
<feature type="region of interest" description="Disordered" evidence="8">
    <location>
        <begin position="185"/>
        <end position="210"/>
    </location>
</feature>
<dbReference type="STRING" id="3775.A0A1Q3C6G4"/>
<evidence type="ECO:0000256" key="6">
    <source>
        <dbReference type="ARBA" id="ARBA00023242"/>
    </source>
</evidence>
<accession>A0A1Q3C6G4</accession>
<evidence type="ECO:0000259" key="9">
    <source>
        <dbReference type="Pfam" id="PF08743"/>
    </source>
</evidence>
<dbReference type="EMBL" id="BDDD01001430">
    <property type="protein sequence ID" value="GAV75867.1"/>
    <property type="molecule type" value="Genomic_DNA"/>
</dbReference>
<reference evidence="11" key="1">
    <citation type="submission" date="2016-04" db="EMBL/GenBank/DDBJ databases">
        <title>Cephalotus genome sequencing.</title>
        <authorList>
            <person name="Fukushima K."/>
            <person name="Hasebe M."/>
            <person name="Fang X."/>
        </authorList>
    </citation>
    <scope>NUCLEOTIDE SEQUENCE [LARGE SCALE GENOMIC DNA]</scope>
    <source>
        <strain evidence="11">cv. St1</strain>
    </source>
</reference>
<dbReference type="AlphaFoldDB" id="A0A1Q3C6G4"/>
<dbReference type="GO" id="GO:0005634">
    <property type="term" value="C:nucleus"/>
    <property type="evidence" value="ECO:0007669"/>
    <property type="project" value="UniProtKB-SubCell"/>
</dbReference>
<dbReference type="GO" id="GO:0006310">
    <property type="term" value="P:DNA recombination"/>
    <property type="evidence" value="ECO:0007669"/>
    <property type="project" value="UniProtKB-UniRule"/>
</dbReference>
<protein>
    <recommendedName>
        <fullName evidence="7">Non-structural maintenance of chromosomes element 4</fullName>
    </recommendedName>
</protein>
<evidence type="ECO:0000256" key="3">
    <source>
        <dbReference type="ARBA" id="ARBA00022763"/>
    </source>
</evidence>
<evidence type="ECO:0000256" key="2">
    <source>
        <dbReference type="ARBA" id="ARBA00008997"/>
    </source>
</evidence>
<keyword evidence="5 7" id="KW-0234">DNA repair</keyword>
<comment type="function">
    <text evidence="7">Component of the SMC5-SMC6 complex, that promotes sister chromatid alignment after DNA damage and facilitates double-stranded DNA breaks (DSBs) repair via homologous recombination between sister chromatids.</text>
</comment>
<gene>
    <name evidence="10" type="ORF">CFOL_v3_19343</name>
</gene>
<dbReference type="OrthoDB" id="361242at2759"/>
<evidence type="ECO:0000256" key="1">
    <source>
        <dbReference type="ARBA" id="ARBA00004123"/>
    </source>
</evidence>
<dbReference type="Proteomes" id="UP000187406">
    <property type="component" value="Unassembled WGS sequence"/>
</dbReference>
<evidence type="ECO:0000256" key="8">
    <source>
        <dbReference type="SAM" id="MobiDB-lite"/>
    </source>
</evidence>
<comment type="subunit">
    <text evidence="7">Component of the SMC5-SMC6 complex.</text>
</comment>
<dbReference type="Pfam" id="PF08743">
    <property type="entry name" value="Nse4_C"/>
    <property type="match status" value="1"/>
</dbReference>
<keyword evidence="3 7" id="KW-0227">DNA damage</keyword>
<sequence length="391" mass="44530">MGRRRSVKDHRVGDSEVQLRAVKREKVDSLDNDGSTQQDSSQRRILRSKYAAVINLISDKRDDIASTYSDNFYTVFNEVENLHQQVTKPREQVSDAEALRDLAKSLEKSIKSLSNEGITPVDLVTSLIAEFGVSTATRLSTQEDTQISMSWKDIGLRVSPIFRKFPGCCTMVGPMNTEWKQRKAVARRKRTKPCPRNKPEEVNDTGAEEKTDTDKNMSLMFEILRRKKRVKLECLILNRKSFAQTVENLFALSFLVKDGRLEINVDDNGVHSVSPRNAPSADTIMSQEVIYRHFVFRYDYKDWKLTMDMVPVGEELMPHRGSTNASAASQVEPGVFKSTEPILATPIRIFSRNRGFFVQESLTKDCPDDAAIKATGLRRCNRMLTWTDKHD</sequence>
<organism evidence="10 11">
    <name type="scientific">Cephalotus follicularis</name>
    <name type="common">Albany pitcher plant</name>
    <dbReference type="NCBI Taxonomy" id="3775"/>
    <lineage>
        <taxon>Eukaryota</taxon>
        <taxon>Viridiplantae</taxon>
        <taxon>Streptophyta</taxon>
        <taxon>Embryophyta</taxon>
        <taxon>Tracheophyta</taxon>
        <taxon>Spermatophyta</taxon>
        <taxon>Magnoliopsida</taxon>
        <taxon>eudicotyledons</taxon>
        <taxon>Gunneridae</taxon>
        <taxon>Pentapetalae</taxon>
        <taxon>rosids</taxon>
        <taxon>fabids</taxon>
        <taxon>Oxalidales</taxon>
        <taxon>Cephalotaceae</taxon>
        <taxon>Cephalotus</taxon>
    </lineage>
</organism>
<dbReference type="InterPro" id="IPR014854">
    <property type="entry name" value="Nse4_C"/>
</dbReference>
<evidence type="ECO:0000313" key="10">
    <source>
        <dbReference type="EMBL" id="GAV75867.1"/>
    </source>
</evidence>
<dbReference type="InParanoid" id="A0A1Q3C6G4"/>
<evidence type="ECO:0000313" key="11">
    <source>
        <dbReference type="Proteomes" id="UP000187406"/>
    </source>
</evidence>
<dbReference type="PANTHER" id="PTHR16140">
    <property type="entry name" value="NON-STRUCTURAL MAINTENANCE OF CHROMOSOMES ELEMENT 4"/>
    <property type="match status" value="1"/>
</dbReference>
<evidence type="ECO:0000256" key="4">
    <source>
        <dbReference type="ARBA" id="ARBA00023172"/>
    </source>
</evidence>
<feature type="region of interest" description="Disordered" evidence="8">
    <location>
        <begin position="23"/>
        <end position="42"/>
    </location>
</feature>
<dbReference type="GO" id="GO:0030915">
    <property type="term" value="C:Smc5-Smc6 complex"/>
    <property type="evidence" value="ECO:0007669"/>
    <property type="project" value="UniProtKB-UniRule"/>
</dbReference>
<evidence type="ECO:0000256" key="7">
    <source>
        <dbReference type="RuleBase" id="RU365071"/>
    </source>
</evidence>
<comment type="caution">
    <text evidence="10">The sequence shown here is derived from an EMBL/GenBank/DDBJ whole genome shotgun (WGS) entry which is preliminary data.</text>
</comment>
<keyword evidence="6 7" id="KW-0539">Nucleus</keyword>
<feature type="domain" description="Non-structural maintenance of chromosome element 4 C-terminal" evidence="9">
    <location>
        <begin position="230"/>
        <end position="317"/>
    </location>
</feature>
<comment type="subcellular location">
    <subcellularLocation>
        <location evidence="1 7">Nucleus</location>
    </subcellularLocation>
</comment>